<gene>
    <name evidence="2" type="ORF">HD556DRAFT_991704</name>
</gene>
<evidence type="ECO:0000256" key="1">
    <source>
        <dbReference type="SAM" id="MobiDB-lite"/>
    </source>
</evidence>
<feature type="region of interest" description="Disordered" evidence="1">
    <location>
        <begin position="1"/>
        <end position="29"/>
    </location>
</feature>
<reference evidence="2" key="1">
    <citation type="journal article" date="2020" name="New Phytol.">
        <title>Comparative genomics reveals dynamic genome evolution in host specialist ectomycorrhizal fungi.</title>
        <authorList>
            <person name="Lofgren L.A."/>
            <person name="Nguyen N.H."/>
            <person name="Vilgalys R."/>
            <person name="Ruytinx J."/>
            <person name="Liao H.L."/>
            <person name="Branco S."/>
            <person name="Kuo A."/>
            <person name="LaButti K."/>
            <person name="Lipzen A."/>
            <person name="Andreopoulos W."/>
            <person name="Pangilinan J."/>
            <person name="Riley R."/>
            <person name="Hundley H."/>
            <person name="Na H."/>
            <person name="Barry K."/>
            <person name="Grigoriev I.V."/>
            <person name="Stajich J.E."/>
            <person name="Kennedy P.G."/>
        </authorList>
    </citation>
    <scope>NUCLEOTIDE SEQUENCE</scope>
    <source>
        <strain evidence="2">S12</strain>
    </source>
</reference>
<accession>A0A9P7AF86</accession>
<dbReference type="EMBL" id="JABBWE010000083">
    <property type="protein sequence ID" value="KAG1787127.1"/>
    <property type="molecule type" value="Genomic_DNA"/>
</dbReference>
<keyword evidence="3" id="KW-1185">Reference proteome</keyword>
<sequence>MAEILPSADVRSSRNCCPPRLANDQSIPQRGLPSSWTRFHNIPVEVPDLLHLVKSVRTLPNSPRAAASSSPQVWIQVDELRRQGAGTVNMVNQVHSQTWRALEKQNQVAQQLMVSTFAALSAIHASLESTCGYLKERMIRYRKTPEIRQSLLSEQGSTLFYQKPNTNTVEWKRKKILLPSSYLLYNLHRAHSSLINQPEILGRVYHKITA</sequence>
<dbReference type="AlphaFoldDB" id="A0A9P7AF86"/>
<comment type="caution">
    <text evidence="2">The sequence shown here is derived from an EMBL/GenBank/DDBJ whole genome shotgun (WGS) entry which is preliminary data.</text>
</comment>
<dbReference type="RefSeq" id="XP_041154500.1">
    <property type="nucleotide sequence ID" value="XM_041312204.1"/>
</dbReference>
<dbReference type="Proteomes" id="UP000719766">
    <property type="component" value="Unassembled WGS sequence"/>
</dbReference>
<evidence type="ECO:0000313" key="3">
    <source>
        <dbReference type="Proteomes" id="UP000719766"/>
    </source>
</evidence>
<protein>
    <submittedName>
        <fullName evidence="2">Uncharacterized protein</fullName>
    </submittedName>
</protein>
<organism evidence="2 3">
    <name type="scientific">Suillus plorans</name>
    <dbReference type="NCBI Taxonomy" id="116603"/>
    <lineage>
        <taxon>Eukaryota</taxon>
        <taxon>Fungi</taxon>
        <taxon>Dikarya</taxon>
        <taxon>Basidiomycota</taxon>
        <taxon>Agaricomycotina</taxon>
        <taxon>Agaricomycetes</taxon>
        <taxon>Agaricomycetidae</taxon>
        <taxon>Boletales</taxon>
        <taxon>Suillineae</taxon>
        <taxon>Suillaceae</taxon>
        <taxon>Suillus</taxon>
    </lineage>
</organism>
<evidence type="ECO:0000313" key="2">
    <source>
        <dbReference type="EMBL" id="KAG1787127.1"/>
    </source>
</evidence>
<proteinExistence type="predicted"/>
<dbReference type="GeneID" id="64605968"/>
<name>A0A9P7AF86_9AGAM</name>
<dbReference type="OrthoDB" id="2687278at2759"/>